<dbReference type="RefSeq" id="WP_070235740.1">
    <property type="nucleotide sequence ID" value="NZ_CP017478.1"/>
</dbReference>
<proteinExistence type="predicted"/>
<gene>
    <name evidence="3" type="ORF">LPB138_02540</name>
</gene>
<evidence type="ECO:0000313" key="3">
    <source>
        <dbReference type="EMBL" id="AOW19624.1"/>
    </source>
</evidence>
<evidence type="ECO:0000313" key="4">
    <source>
        <dbReference type="Proteomes" id="UP000176050"/>
    </source>
</evidence>
<keyword evidence="1" id="KW-0732">Signal</keyword>
<dbReference type="KEGG" id="lul:LPB138_02540"/>
<organism evidence="3 4">
    <name type="scientific">Urechidicola croceus</name>
    <dbReference type="NCBI Taxonomy" id="1850246"/>
    <lineage>
        <taxon>Bacteria</taxon>
        <taxon>Pseudomonadati</taxon>
        <taxon>Bacteroidota</taxon>
        <taxon>Flavobacteriia</taxon>
        <taxon>Flavobacteriales</taxon>
        <taxon>Flavobacteriaceae</taxon>
        <taxon>Urechidicola</taxon>
    </lineage>
</organism>
<name>A0A1D8P4Z2_9FLAO</name>
<reference evidence="3 4" key="1">
    <citation type="submission" date="2016-10" db="EMBL/GenBank/DDBJ databases">
        <title>Lutibacter sp. LPB0138, isolated from marine gastropod.</title>
        <authorList>
            <person name="Kim E."/>
            <person name="Yi H."/>
        </authorList>
    </citation>
    <scope>NUCLEOTIDE SEQUENCE [LARGE SCALE GENOMIC DNA]</scope>
    <source>
        <strain evidence="3 4">LPB0138</strain>
    </source>
</reference>
<evidence type="ECO:0000259" key="2">
    <source>
        <dbReference type="Pfam" id="PF13568"/>
    </source>
</evidence>
<keyword evidence="4" id="KW-1185">Reference proteome</keyword>
<dbReference type="EMBL" id="CP017478">
    <property type="protein sequence ID" value="AOW19624.1"/>
    <property type="molecule type" value="Genomic_DNA"/>
</dbReference>
<dbReference type="STRING" id="1850246.LPB138_02540"/>
<evidence type="ECO:0000256" key="1">
    <source>
        <dbReference type="SAM" id="SignalP"/>
    </source>
</evidence>
<dbReference type="InterPro" id="IPR025665">
    <property type="entry name" value="Beta-barrel_OMP_2"/>
</dbReference>
<feature type="chain" id="PRO_5009110754" description="Outer membrane protein beta-barrel domain-containing protein" evidence="1">
    <location>
        <begin position="21"/>
        <end position="244"/>
    </location>
</feature>
<dbReference type="AlphaFoldDB" id="A0A1D8P4Z2"/>
<feature type="signal peptide" evidence="1">
    <location>
        <begin position="1"/>
        <end position="20"/>
    </location>
</feature>
<protein>
    <recommendedName>
        <fullName evidence="2">Outer membrane protein beta-barrel domain-containing protein</fullName>
    </recommendedName>
</protein>
<accession>A0A1D8P4Z2</accession>
<dbReference type="Pfam" id="PF13568">
    <property type="entry name" value="OMP_b-brl_2"/>
    <property type="match status" value="1"/>
</dbReference>
<dbReference type="Proteomes" id="UP000176050">
    <property type="component" value="Chromosome"/>
</dbReference>
<sequence length="244" mass="28099">MKKKIIFTLILCLIISVANAQESKNSLEFSINPNSSYRSLNSNYDYLDERDDKVILLDFSIGYIRTISKKFSIETGVRYSKKGFNRTPVTFINYPFDINSPHSLKYRLNYIGVPIGLRYNIFKINNFTVGISAGVNNNLLLKASYEPFDIIELTDFITGGEDTGKPQKRVYKGKVLKDIGYNIYNPELFMKLLFNYSFKNMTIGVSPNYNLSLKDIGKKEYSFYHTESEKLYSLGIQFSISRAF</sequence>
<dbReference type="OrthoDB" id="947434at2"/>
<feature type="domain" description="Outer membrane protein beta-barrel" evidence="2">
    <location>
        <begin position="20"/>
        <end position="201"/>
    </location>
</feature>